<reference evidence="4 5" key="1">
    <citation type="submission" date="2022-11" db="EMBL/GenBank/DDBJ databases">
        <title>Minimal conservation of predation-associated metabolite biosynthetic gene clusters underscores biosynthetic potential of Myxococcota including descriptions for ten novel species: Archangium lansinium sp. nov., Myxococcus landrumus sp. nov., Nannocystis bai.</title>
        <authorList>
            <person name="Ahearne A."/>
            <person name="Stevens C."/>
            <person name="Dowd S."/>
        </authorList>
    </citation>
    <scope>NUCLEOTIDE SEQUENCE [LARGE SCALE GENOMIC DNA]</scope>
    <source>
        <strain evidence="4 5">NCELM</strain>
    </source>
</reference>
<protein>
    <recommendedName>
        <fullName evidence="6">Tetratricopeptide repeat protein</fullName>
    </recommendedName>
</protein>
<keyword evidence="2" id="KW-0472">Membrane</keyword>
<feature type="chain" id="PRO_5046394363" description="Tetratricopeptide repeat protein" evidence="3">
    <location>
        <begin position="27"/>
        <end position="385"/>
    </location>
</feature>
<keyword evidence="3" id="KW-0732">Signal</keyword>
<feature type="region of interest" description="Disordered" evidence="1">
    <location>
        <begin position="279"/>
        <end position="314"/>
    </location>
</feature>
<evidence type="ECO:0000313" key="5">
    <source>
        <dbReference type="Proteomes" id="UP001217838"/>
    </source>
</evidence>
<organism evidence="4 5">
    <name type="scientific">Nannocystis radixulma</name>
    <dbReference type="NCBI Taxonomy" id="2995305"/>
    <lineage>
        <taxon>Bacteria</taxon>
        <taxon>Pseudomonadati</taxon>
        <taxon>Myxococcota</taxon>
        <taxon>Polyangia</taxon>
        <taxon>Nannocystales</taxon>
        <taxon>Nannocystaceae</taxon>
        <taxon>Nannocystis</taxon>
    </lineage>
</organism>
<feature type="region of interest" description="Disordered" evidence="1">
    <location>
        <begin position="27"/>
        <end position="91"/>
    </location>
</feature>
<keyword evidence="2" id="KW-1133">Transmembrane helix</keyword>
<comment type="caution">
    <text evidence="4">The sequence shown here is derived from an EMBL/GenBank/DDBJ whole genome shotgun (WGS) entry which is preliminary data.</text>
</comment>
<dbReference type="RefSeq" id="WP_272008825.1">
    <property type="nucleotide sequence ID" value="NZ_JAQNDN010000024.1"/>
</dbReference>
<feature type="compositionally biased region" description="Acidic residues" evidence="1">
    <location>
        <begin position="49"/>
        <end position="58"/>
    </location>
</feature>
<sequence>MQLPRRPLHGLCVVLAASLIAPPVVAKPAKTKEAAPVGTASTSRPIDSDMPEAGDEAIPDAPLEEGQVAPGSRATSGAGPQKGSGITMSRKPNVGSDTLALQFDVEASARFDEGNYREAARLWVKALEALSENESNHTVRSAMLLNAVTAYEQLYVETGEVEMLKRGQLIIGDYLRACKKRYGTGCDRFPETADARKRLEELMKRIDEAQPKIKKIAPEIDTAPGGRPFNRMVKQPAAPPWIGAAFAVGTVMAAGGVALAYWARTSPRFDPVDETLAERGRVRFREEGDGTDTGGDTGTDTGDTGGDTGGDSAGVLTQVELRPEVKGDLVTVAGVFVAIAGVGLIVLASVKLSKHRRLNRERASELSLFPTLNRGGGGIGLSGRF</sequence>
<name>A0ABT5BM81_9BACT</name>
<evidence type="ECO:0000256" key="1">
    <source>
        <dbReference type="SAM" id="MobiDB-lite"/>
    </source>
</evidence>
<evidence type="ECO:0000313" key="4">
    <source>
        <dbReference type="EMBL" id="MDC0674513.1"/>
    </source>
</evidence>
<feature type="compositionally biased region" description="Gly residues" evidence="1">
    <location>
        <begin position="291"/>
        <end position="312"/>
    </location>
</feature>
<evidence type="ECO:0000256" key="3">
    <source>
        <dbReference type="SAM" id="SignalP"/>
    </source>
</evidence>
<gene>
    <name evidence="4" type="ORF">POL58_42595</name>
</gene>
<feature type="transmembrane region" description="Helical" evidence="2">
    <location>
        <begin position="329"/>
        <end position="350"/>
    </location>
</feature>
<accession>A0ABT5BM81</accession>
<evidence type="ECO:0008006" key="6">
    <source>
        <dbReference type="Google" id="ProtNLM"/>
    </source>
</evidence>
<evidence type="ECO:0000256" key="2">
    <source>
        <dbReference type="SAM" id="Phobius"/>
    </source>
</evidence>
<proteinExistence type="predicted"/>
<feature type="signal peptide" evidence="3">
    <location>
        <begin position="1"/>
        <end position="26"/>
    </location>
</feature>
<dbReference type="Proteomes" id="UP001217838">
    <property type="component" value="Unassembled WGS sequence"/>
</dbReference>
<feature type="compositionally biased region" description="Basic and acidic residues" evidence="1">
    <location>
        <begin position="279"/>
        <end position="288"/>
    </location>
</feature>
<keyword evidence="5" id="KW-1185">Reference proteome</keyword>
<dbReference type="EMBL" id="JAQNDN010000024">
    <property type="protein sequence ID" value="MDC0674513.1"/>
    <property type="molecule type" value="Genomic_DNA"/>
</dbReference>
<keyword evidence="2" id="KW-0812">Transmembrane</keyword>